<proteinExistence type="predicted"/>
<feature type="compositionally biased region" description="Polar residues" evidence="1">
    <location>
        <begin position="93"/>
        <end position="103"/>
    </location>
</feature>
<name>A0A8X6FR28_TRICU</name>
<evidence type="ECO:0000256" key="1">
    <source>
        <dbReference type="SAM" id="MobiDB-lite"/>
    </source>
</evidence>
<dbReference type="InterPro" id="IPR016064">
    <property type="entry name" value="NAD/diacylglycerol_kinase_sf"/>
</dbReference>
<keyword evidence="2" id="KW-0808">Transferase</keyword>
<accession>A0A8X6FR28</accession>
<organism evidence="2 3">
    <name type="scientific">Trichonephila clavata</name>
    <name type="common">Joro spider</name>
    <name type="synonym">Nephila clavata</name>
    <dbReference type="NCBI Taxonomy" id="2740835"/>
    <lineage>
        <taxon>Eukaryota</taxon>
        <taxon>Metazoa</taxon>
        <taxon>Ecdysozoa</taxon>
        <taxon>Arthropoda</taxon>
        <taxon>Chelicerata</taxon>
        <taxon>Arachnida</taxon>
        <taxon>Araneae</taxon>
        <taxon>Araneomorphae</taxon>
        <taxon>Entelegynae</taxon>
        <taxon>Araneoidea</taxon>
        <taxon>Nephilidae</taxon>
        <taxon>Trichonephila</taxon>
    </lineage>
</organism>
<gene>
    <name evidence="2" type="primary">Dgkq_2</name>
    <name evidence="2" type="ORF">TNCT_645861</name>
</gene>
<dbReference type="OrthoDB" id="6553271at2759"/>
<reference evidence="2" key="1">
    <citation type="submission" date="2020-07" db="EMBL/GenBank/DDBJ databases">
        <title>Multicomponent nature underlies the extraordinary mechanical properties of spider dragline silk.</title>
        <authorList>
            <person name="Kono N."/>
            <person name="Nakamura H."/>
            <person name="Mori M."/>
            <person name="Yoshida Y."/>
            <person name="Ohtoshi R."/>
            <person name="Malay A.D."/>
            <person name="Moran D.A.P."/>
            <person name="Tomita M."/>
            <person name="Numata K."/>
            <person name="Arakawa K."/>
        </authorList>
    </citation>
    <scope>NUCLEOTIDE SEQUENCE</scope>
</reference>
<feature type="region of interest" description="Disordered" evidence="1">
    <location>
        <begin position="80"/>
        <end position="103"/>
    </location>
</feature>
<sequence>MRTYEFRVLLLTREFLHKKRDPSNHVELNKNPILVASCCVFLRIRLNTEVPIQVDGEPWVQSPCEVVVLRSALKATMLRKSKMKRRNTEPVLASTTDKTAPDE</sequence>
<dbReference type="AlphaFoldDB" id="A0A8X6FR28"/>
<comment type="caution">
    <text evidence="2">The sequence shown here is derived from an EMBL/GenBank/DDBJ whole genome shotgun (WGS) entry which is preliminary data.</text>
</comment>
<dbReference type="GO" id="GO:0016301">
    <property type="term" value="F:kinase activity"/>
    <property type="evidence" value="ECO:0007669"/>
    <property type="project" value="UniProtKB-KW"/>
</dbReference>
<dbReference type="Proteomes" id="UP000887116">
    <property type="component" value="Unassembled WGS sequence"/>
</dbReference>
<protein>
    <submittedName>
        <fullName evidence="2">Diacylglycerol kinase</fullName>
    </submittedName>
</protein>
<dbReference type="EMBL" id="BMAO01033151">
    <property type="protein sequence ID" value="GFQ87385.1"/>
    <property type="molecule type" value="Genomic_DNA"/>
</dbReference>
<dbReference type="SUPFAM" id="SSF111331">
    <property type="entry name" value="NAD kinase/diacylglycerol kinase-like"/>
    <property type="match status" value="1"/>
</dbReference>
<evidence type="ECO:0000313" key="3">
    <source>
        <dbReference type="Proteomes" id="UP000887116"/>
    </source>
</evidence>
<keyword evidence="2" id="KW-0418">Kinase</keyword>
<keyword evidence="3" id="KW-1185">Reference proteome</keyword>
<evidence type="ECO:0000313" key="2">
    <source>
        <dbReference type="EMBL" id="GFQ87385.1"/>
    </source>
</evidence>